<protein>
    <recommendedName>
        <fullName evidence="3">PhnA-like protein</fullName>
    </recommendedName>
</protein>
<feature type="transmembrane region" description="Helical" evidence="1">
    <location>
        <begin position="256"/>
        <end position="280"/>
    </location>
</feature>
<keyword evidence="1" id="KW-1133">Transmembrane helix</keyword>
<dbReference type="EMBL" id="CADCWP010000024">
    <property type="protein sequence ID" value="CAA9558121.1"/>
    <property type="molecule type" value="Genomic_DNA"/>
</dbReference>
<organism evidence="2">
    <name type="scientific">uncultured Truepera sp</name>
    <dbReference type="NCBI Taxonomy" id="543023"/>
    <lineage>
        <taxon>Bacteria</taxon>
        <taxon>Thermotogati</taxon>
        <taxon>Deinococcota</taxon>
        <taxon>Deinococci</taxon>
        <taxon>Trueperales</taxon>
        <taxon>Trueperaceae</taxon>
        <taxon>Truepera</taxon>
        <taxon>environmental samples</taxon>
    </lineage>
</organism>
<gene>
    <name evidence="2" type="ORF">AVDCRST_MAG86-539</name>
</gene>
<name>A0A6J4UVU5_9DEIN</name>
<evidence type="ECO:0000313" key="2">
    <source>
        <dbReference type="EMBL" id="CAA9558121.1"/>
    </source>
</evidence>
<feature type="transmembrane region" description="Helical" evidence="1">
    <location>
        <begin position="66"/>
        <end position="89"/>
    </location>
</feature>
<feature type="transmembrane region" description="Helical" evidence="1">
    <location>
        <begin position="101"/>
        <end position="120"/>
    </location>
</feature>
<proteinExistence type="predicted"/>
<sequence>MSRTDRVIVNSDPTLDGRPVRRTSWGAVFAGALAALMLTLLLNLLFAGIGLSNFDPATSNNPLEGFGTGGIIALVVTNILALFLGGYIAGRLGGSPRRGDAVIHGILTWGVLTLGTILLLSTALGRIVGGVAGIVGNTVSTVTQSAAAAAPAATDAAQESGLSVANVQDRVNQFLTDAGVQNPEQSSQELVQLVTARVQNGESLTSPEAQEELTSFLAENSELSEQEIDTQVQEFTQQAQETTDQVVETTEEASNIAGTTALALFGALLVGALIAIFGAISGSPKDAYDARA</sequence>
<keyword evidence="1" id="KW-0472">Membrane</keyword>
<keyword evidence="1" id="KW-0812">Transmembrane</keyword>
<accession>A0A6J4UVU5</accession>
<feature type="transmembrane region" description="Helical" evidence="1">
    <location>
        <begin position="25"/>
        <end position="46"/>
    </location>
</feature>
<reference evidence="2" key="1">
    <citation type="submission" date="2020-02" db="EMBL/GenBank/DDBJ databases">
        <authorList>
            <person name="Meier V. D."/>
        </authorList>
    </citation>
    <scope>NUCLEOTIDE SEQUENCE</scope>
    <source>
        <strain evidence="2">AVDCRST_MAG86</strain>
    </source>
</reference>
<evidence type="ECO:0000256" key="1">
    <source>
        <dbReference type="SAM" id="Phobius"/>
    </source>
</evidence>
<dbReference type="AlphaFoldDB" id="A0A6J4UVU5"/>
<evidence type="ECO:0008006" key="3">
    <source>
        <dbReference type="Google" id="ProtNLM"/>
    </source>
</evidence>